<comment type="caution">
    <text evidence="3">The sequence shown here is derived from an EMBL/GenBank/DDBJ whole genome shotgun (WGS) entry which is preliminary data.</text>
</comment>
<keyword evidence="4" id="KW-1185">Reference proteome</keyword>
<dbReference type="Proteomes" id="UP000546173">
    <property type="component" value="Unassembled WGS sequence"/>
</dbReference>
<feature type="signal peptide" evidence="2">
    <location>
        <begin position="1"/>
        <end position="22"/>
    </location>
</feature>
<dbReference type="RefSeq" id="WP_185794743.1">
    <property type="nucleotide sequence ID" value="NZ_JACMYH010000003.1"/>
</dbReference>
<evidence type="ECO:0000256" key="2">
    <source>
        <dbReference type="SAM" id="SignalP"/>
    </source>
</evidence>
<evidence type="ECO:0000313" key="4">
    <source>
        <dbReference type="Proteomes" id="UP000546173"/>
    </source>
</evidence>
<evidence type="ECO:0000313" key="3">
    <source>
        <dbReference type="EMBL" id="MBC2679531.1"/>
    </source>
</evidence>
<keyword evidence="2" id="KW-0732">Signal</keyword>
<organism evidence="3 4">
    <name type="scientific">Pseudomonas baltica</name>
    <dbReference type="NCBI Taxonomy" id="2762576"/>
    <lineage>
        <taxon>Bacteria</taxon>
        <taxon>Pseudomonadati</taxon>
        <taxon>Pseudomonadota</taxon>
        <taxon>Gammaproteobacteria</taxon>
        <taxon>Pseudomonadales</taxon>
        <taxon>Pseudomonadaceae</taxon>
        <taxon>Pseudomonas</taxon>
    </lineage>
</organism>
<feature type="compositionally biased region" description="Basic and acidic residues" evidence="1">
    <location>
        <begin position="80"/>
        <end position="127"/>
    </location>
</feature>
<dbReference type="InterPro" id="IPR009468">
    <property type="entry name" value="DUF1090"/>
</dbReference>
<dbReference type="Pfam" id="PF06476">
    <property type="entry name" value="DUF1090"/>
    <property type="match status" value="1"/>
</dbReference>
<proteinExistence type="predicted"/>
<feature type="chain" id="PRO_5031248953" evidence="2">
    <location>
        <begin position="23"/>
        <end position="135"/>
    </location>
</feature>
<dbReference type="EMBL" id="JACMYH010000003">
    <property type="protein sequence ID" value="MBC2679531.1"/>
    <property type="molecule type" value="Genomic_DNA"/>
</dbReference>
<sequence>MNKLSSLCALLVTGVLVAPAMAAPPAPAVAAVATGCAAKQQNVQAQIAVAKANGNQNQVDGLNTALREIQTNCTDNSLRKEREGKVLDAKREVSKRQSDLDKAMKKGDSEKINKRKDKLAESRKELQEAMDELDK</sequence>
<evidence type="ECO:0000256" key="1">
    <source>
        <dbReference type="SAM" id="MobiDB-lite"/>
    </source>
</evidence>
<feature type="region of interest" description="Disordered" evidence="1">
    <location>
        <begin position="80"/>
        <end position="135"/>
    </location>
</feature>
<reference evidence="3 4" key="1">
    <citation type="submission" date="2020-08" db="EMBL/GenBank/DDBJ databases">
        <title>Pseudomonas sp. nov.</title>
        <authorList>
            <person name="Gieschler S."/>
            <person name="Fiedler G."/>
            <person name="Brinks E."/>
            <person name="Boehnlein C."/>
            <person name="Franz C.M.A.P."/>
            <person name="Kabisch J."/>
        </authorList>
    </citation>
    <scope>NUCLEOTIDE SEQUENCE [LARGE SCALE GENOMIC DNA]</scope>
    <source>
        <strain evidence="3 4">MBT-2</strain>
    </source>
</reference>
<protein>
    <submittedName>
        <fullName evidence="3">DUF1090 domain-containing protein</fullName>
    </submittedName>
</protein>
<dbReference type="AlphaFoldDB" id="A0A7X1KU72"/>
<name>A0A7X1KU72_9PSED</name>
<accession>A0A7X1KU72</accession>
<gene>
    <name evidence="3" type="ORF">H7993_14135</name>
</gene>